<dbReference type="AlphaFoldDB" id="A0A1V9Z6L9"/>
<dbReference type="InterPro" id="IPR017441">
    <property type="entry name" value="Protein_kinase_ATP_BS"/>
</dbReference>
<keyword evidence="1 3" id="KW-0547">Nucleotide-binding</keyword>
<evidence type="ECO:0000256" key="1">
    <source>
        <dbReference type="ARBA" id="ARBA00022741"/>
    </source>
</evidence>
<dbReference type="OrthoDB" id="248923at2759"/>
<dbReference type="SMART" id="SM00220">
    <property type="entry name" value="S_TKc"/>
    <property type="match status" value="1"/>
</dbReference>
<dbReference type="InterPro" id="IPR008271">
    <property type="entry name" value="Ser/Thr_kinase_AS"/>
</dbReference>
<dbReference type="Proteomes" id="UP000243579">
    <property type="component" value="Unassembled WGS sequence"/>
</dbReference>
<evidence type="ECO:0000313" key="7">
    <source>
        <dbReference type="Proteomes" id="UP000243579"/>
    </source>
</evidence>
<dbReference type="GO" id="GO:0005737">
    <property type="term" value="C:cytoplasm"/>
    <property type="evidence" value="ECO:0007669"/>
    <property type="project" value="TreeGrafter"/>
</dbReference>
<dbReference type="PANTHER" id="PTHR22967:SF92">
    <property type="entry name" value="LD17053P"/>
    <property type="match status" value="1"/>
</dbReference>
<protein>
    <submittedName>
        <fullName evidence="6">Serine/threonine-protein kinase 16-like</fullName>
    </submittedName>
</protein>
<dbReference type="PANTHER" id="PTHR22967">
    <property type="entry name" value="SERINE/THREONINE PROTEIN KINASE"/>
    <property type="match status" value="1"/>
</dbReference>
<proteinExistence type="inferred from homology"/>
<dbReference type="PROSITE" id="PS00107">
    <property type="entry name" value="PROTEIN_KINASE_ATP"/>
    <property type="match status" value="1"/>
</dbReference>
<evidence type="ECO:0000256" key="3">
    <source>
        <dbReference type="PROSITE-ProRule" id="PRU10141"/>
    </source>
</evidence>
<feature type="domain" description="Protein kinase" evidence="5">
    <location>
        <begin position="14"/>
        <end position="308"/>
    </location>
</feature>
<dbReference type="InterPro" id="IPR011009">
    <property type="entry name" value="Kinase-like_dom_sf"/>
</dbReference>
<evidence type="ECO:0000256" key="2">
    <source>
        <dbReference type="ARBA" id="ARBA00022840"/>
    </source>
</evidence>
<keyword evidence="6" id="KW-0808">Transferase</keyword>
<accession>A0A1V9Z6L9</accession>
<name>A0A1V9Z6L9_ACHHY</name>
<organism evidence="6 7">
    <name type="scientific">Achlya hypogyna</name>
    <name type="common">Oomycete</name>
    <name type="synonym">Protoachlya hypogyna</name>
    <dbReference type="NCBI Taxonomy" id="1202772"/>
    <lineage>
        <taxon>Eukaryota</taxon>
        <taxon>Sar</taxon>
        <taxon>Stramenopiles</taxon>
        <taxon>Oomycota</taxon>
        <taxon>Saprolegniomycetes</taxon>
        <taxon>Saprolegniales</taxon>
        <taxon>Achlyaceae</taxon>
        <taxon>Achlya</taxon>
    </lineage>
</organism>
<reference evidence="6 7" key="1">
    <citation type="journal article" date="2014" name="Genome Biol. Evol.">
        <title>The secreted proteins of Achlya hypogyna and Thraustotheca clavata identify the ancestral oomycete secretome and reveal gene acquisitions by horizontal gene transfer.</title>
        <authorList>
            <person name="Misner I."/>
            <person name="Blouin N."/>
            <person name="Leonard G."/>
            <person name="Richards T.A."/>
            <person name="Lane C.E."/>
        </authorList>
    </citation>
    <scope>NUCLEOTIDE SEQUENCE [LARGE SCALE GENOMIC DNA]</scope>
    <source>
        <strain evidence="6 7">ATCC 48635</strain>
    </source>
</reference>
<comment type="caution">
    <text evidence="6">The sequence shown here is derived from an EMBL/GenBank/DDBJ whole genome shotgun (WGS) entry which is preliminary data.</text>
</comment>
<feature type="binding site" evidence="3">
    <location>
        <position position="43"/>
    </location>
    <ligand>
        <name>ATP</name>
        <dbReference type="ChEBI" id="CHEBI:30616"/>
    </ligand>
</feature>
<keyword evidence="7" id="KW-1185">Reference proteome</keyword>
<dbReference type="EMBL" id="JNBR01000406">
    <property type="protein sequence ID" value="OQR93490.1"/>
    <property type="molecule type" value="Genomic_DNA"/>
</dbReference>
<comment type="similarity">
    <text evidence="4">Belongs to the protein kinase superfamily.</text>
</comment>
<dbReference type="InterPro" id="IPR000719">
    <property type="entry name" value="Prot_kinase_dom"/>
</dbReference>
<dbReference type="GO" id="GO:0004674">
    <property type="term" value="F:protein serine/threonine kinase activity"/>
    <property type="evidence" value="ECO:0007669"/>
    <property type="project" value="UniProtKB-KW"/>
</dbReference>
<sequence length="313" mass="34241">MGNARSIKLNGRAYDVCGKLGSGGFSEVYLVQARGSKARYALKVMECQEDEQLQRALMEIQLHRRIAHANVLPLVASEIRMKSHVQHSDVENALTKSKEVLLLFPVFPRGSLQDILNDAAAQKGPAYSQDACIRIFEGIVNGVLEIHQAGLAHRDIKPANVLLTEDDIPVVMDFGSVAPLHICISSHHDAVAMAETAAQFSSGAYRAPELYDECFRGELSAAADVWSLGCLLYAMAFGPFGPFESAVEGIKVLAIRTGTVRFPKSPVYSPGFCMLIQDMLQVEPEARPTLTNVLQRLRTVRRPIAPSLTPHSC</sequence>
<keyword evidence="2 3" id="KW-0067">ATP-binding</keyword>
<dbReference type="PROSITE" id="PS00108">
    <property type="entry name" value="PROTEIN_KINASE_ST"/>
    <property type="match status" value="1"/>
</dbReference>
<dbReference type="GO" id="GO:0005524">
    <property type="term" value="F:ATP binding"/>
    <property type="evidence" value="ECO:0007669"/>
    <property type="project" value="UniProtKB-UniRule"/>
</dbReference>
<dbReference type="SUPFAM" id="SSF56112">
    <property type="entry name" value="Protein kinase-like (PK-like)"/>
    <property type="match status" value="1"/>
</dbReference>
<dbReference type="Gene3D" id="1.10.510.10">
    <property type="entry name" value="Transferase(Phosphotransferase) domain 1"/>
    <property type="match status" value="1"/>
</dbReference>
<gene>
    <name evidence="6" type="ORF">ACHHYP_02493</name>
</gene>
<dbReference type="PROSITE" id="PS50011">
    <property type="entry name" value="PROTEIN_KINASE_DOM"/>
    <property type="match status" value="1"/>
</dbReference>
<dbReference type="Pfam" id="PF00069">
    <property type="entry name" value="Pkinase"/>
    <property type="match status" value="1"/>
</dbReference>
<evidence type="ECO:0000259" key="5">
    <source>
        <dbReference type="PROSITE" id="PS50011"/>
    </source>
</evidence>
<evidence type="ECO:0000313" key="6">
    <source>
        <dbReference type="EMBL" id="OQR93490.1"/>
    </source>
</evidence>
<keyword evidence="6" id="KW-0418">Kinase</keyword>
<evidence type="ECO:0000256" key="4">
    <source>
        <dbReference type="RuleBase" id="RU000304"/>
    </source>
</evidence>
<keyword evidence="4" id="KW-0723">Serine/threonine-protein kinase</keyword>